<dbReference type="PANTHER" id="PTHR43861">
    <property type="entry name" value="TRANS-ACONITATE 2-METHYLTRANSFERASE-RELATED"/>
    <property type="match status" value="1"/>
</dbReference>
<accession>A0A6I4T586</accession>
<dbReference type="EMBL" id="WTYT01000002">
    <property type="protein sequence ID" value="MXO65311.1"/>
    <property type="molecule type" value="Genomic_DNA"/>
</dbReference>
<name>A0A6I4T586_9SPHN</name>
<evidence type="ECO:0000313" key="5">
    <source>
        <dbReference type="Proteomes" id="UP000438476"/>
    </source>
</evidence>
<sequence>MEARALYDNIATRYDRLLFGFRLVGIGREREALINELGLKTGNTVIDLCCGTGKNFESILKVIGASGSIIGVDLSRGMLSKARRKAERAGWSNVELIEADVEAWDIPSDVDAVVSTFSLEMVPQYAQVIERTSAALRPGGRLGLLGLKYPNRWPKWLITAGIWLTQRFGASADYADFKPWEAAAEHFDIISFRQLLAGAAYRCVAAQTSEKVRMPDGS</sequence>
<dbReference type="GO" id="GO:0032259">
    <property type="term" value="P:methylation"/>
    <property type="evidence" value="ECO:0007669"/>
    <property type="project" value="UniProtKB-KW"/>
</dbReference>
<dbReference type="Proteomes" id="UP000438476">
    <property type="component" value="Unassembled WGS sequence"/>
</dbReference>
<reference evidence="4 5" key="1">
    <citation type="submission" date="2019-12" db="EMBL/GenBank/DDBJ databases">
        <title>Genomic-based taxomic classification of the family Erythrobacteraceae.</title>
        <authorList>
            <person name="Xu L."/>
        </authorList>
    </citation>
    <scope>NUCLEOTIDE SEQUENCE [LARGE SCALE GENOMIC DNA]</scope>
    <source>
        <strain evidence="4 5">LMG 29518</strain>
    </source>
</reference>
<dbReference type="PANTHER" id="PTHR43861:SF1">
    <property type="entry name" value="TRANS-ACONITATE 2-METHYLTRANSFERASE"/>
    <property type="match status" value="1"/>
</dbReference>
<evidence type="ECO:0000259" key="3">
    <source>
        <dbReference type="Pfam" id="PF13649"/>
    </source>
</evidence>
<dbReference type="CDD" id="cd02440">
    <property type="entry name" value="AdoMet_MTases"/>
    <property type="match status" value="1"/>
</dbReference>
<organism evidence="4 5">
    <name type="scientific">Altericroceibacterium endophyticum</name>
    <dbReference type="NCBI Taxonomy" id="1808508"/>
    <lineage>
        <taxon>Bacteria</taxon>
        <taxon>Pseudomonadati</taxon>
        <taxon>Pseudomonadota</taxon>
        <taxon>Alphaproteobacteria</taxon>
        <taxon>Sphingomonadales</taxon>
        <taxon>Erythrobacteraceae</taxon>
        <taxon>Altericroceibacterium</taxon>
    </lineage>
</organism>
<dbReference type="OrthoDB" id="9777830at2"/>
<feature type="domain" description="Methyltransferase" evidence="3">
    <location>
        <begin position="45"/>
        <end position="140"/>
    </location>
</feature>
<dbReference type="SUPFAM" id="SSF53335">
    <property type="entry name" value="S-adenosyl-L-methionine-dependent methyltransferases"/>
    <property type="match status" value="1"/>
</dbReference>
<keyword evidence="5" id="KW-1185">Reference proteome</keyword>
<protein>
    <submittedName>
        <fullName evidence="4">Methyltransferase domain-containing protein</fullName>
    </submittedName>
</protein>
<evidence type="ECO:0000313" key="4">
    <source>
        <dbReference type="EMBL" id="MXO65311.1"/>
    </source>
</evidence>
<dbReference type="InterPro" id="IPR041698">
    <property type="entry name" value="Methyltransf_25"/>
</dbReference>
<dbReference type="GO" id="GO:0008168">
    <property type="term" value="F:methyltransferase activity"/>
    <property type="evidence" value="ECO:0007669"/>
    <property type="project" value="UniProtKB-KW"/>
</dbReference>
<dbReference type="Gene3D" id="3.40.50.150">
    <property type="entry name" value="Vaccinia Virus protein VP39"/>
    <property type="match status" value="1"/>
</dbReference>
<dbReference type="AlphaFoldDB" id="A0A6I4T586"/>
<proteinExistence type="predicted"/>
<evidence type="ECO:0000256" key="1">
    <source>
        <dbReference type="ARBA" id="ARBA00022603"/>
    </source>
</evidence>
<keyword evidence="2 4" id="KW-0808">Transferase</keyword>
<gene>
    <name evidence="4" type="ORF">GRI91_06055</name>
</gene>
<keyword evidence="1 4" id="KW-0489">Methyltransferase</keyword>
<dbReference type="InterPro" id="IPR029063">
    <property type="entry name" value="SAM-dependent_MTases_sf"/>
</dbReference>
<evidence type="ECO:0000256" key="2">
    <source>
        <dbReference type="ARBA" id="ARBA00022679"/>
    </source>
</evidence>
<comment type="caution">
    <text evidence="4">The sequence shown here is derived from an EMBL/GenBank/DDBJ whole genome shotgun (WGS) entry which is preliminary data.</text>
</comment>
<dbReference type="Pfam" id="PF13649">
    <property type="entry name" value="Methyltransf_25"/>
    <property type="match status" value="1"/>
</dbReference>